<reference evidence="1 2" key="1">
    <citation type="submission" date="2016-12" db="EMBL/GenBank/DDBJ databases">
        <title>The genomes of Aspergillus section Nigri reveals drivers in fungal speciation.</title>
        <authorList>
            <consortium name="DOE Joint Genome Institute"/>
            <person name="Vesth T.C."/>
            <person name="Nybo J."/>
            <person name="Theobald S."/>
            <person name="Brandl J."/>
            <person name="Frisvad J.C."/>
            <person name="Nielsen K.F."/>
            <person name="Lyhne E.K."/>
            <person name="Kogle M.E."/>
            <person name="Kuo A."/>
            <person name="Riley R."/>
            <person name="Clum A."/>
            <person name="Nolan M."/>
            <person name="Lipzen A."/>
            <person name="Salamov A."/>
            <person name="Henrissat B."/>
            <person name="Wiebenga A."/>
            <person name="De Vries R.P."/>
            <person name="Grigoriev I.V."/>
            <person name="Mortensen U.H."/>
            <person name="Andersen M.R."/>
            <person name="Baker S.E."/>
        </authorList>
    </citation>
    <scope>NUCLEOTIDE SEQUENCE [LARGE SCALE GENOMIC DNA]</scope>
    <source>
        <strain evidence="1 2">IBT 23096</strain>
    </source>
</reference>
<dbReference type="SUPFAM" id="SSF53067">
    <property type="entry name" value="Actin-like ATPase domain"/>
    <property type="match status" value="2"/>
</dbReference>
<protein>
    <submittedName>
        <fullName evidence="1">Actin-like ATPase domain-containing protein</fullName>
    </submittedName>
</protein>
<sequence>MNTSIVVAIDFGLTYTGAAFIYPSVPFQSDDIRVVRRWPSYRGIRTHEKAPSAIAYPAYNPQNRERRWGFQIRPGMTASAWTKFQLDDEASEELLPLRTGPWARAGGAFWLPNDKSPIQVTADFLAEIYRYVMRELQTYVTRMTRGNRAPIPVEFWFSVPNLWPEQAKQRMRQAAIMAGFGTGLRGQAANLCFVNEAQADMAYVISCSSSMTFPLLPQESVLICDCGGGTTDVSSFLITGIEPYSYEETTAASRVLCGATTVQRALYALMIERFGNAFLNVPLSSRAPGSSFMVSFEEQMAGFTGQESSDMKLPLPMSSHRTNSVWYRNGWALLSVEDMKRLYQPTLETICRLLNRQMAAAPRNINRIFLVGGFSLCPYVLETISDCFLAPNGKTIVHQPENPQLATVRGSVLWGTGVLRPATLVTECHFGIEPCMAICDFENANFTFLDAFSSGRSVTNDINWLVHKGYRYTANECGYDDVTLVYKHGDFPTKAINIYSSTLDAAPAGLNHRGVSLAVPVLCNLSELNLDLTPRREVNGCLFHLVECKVRMTLGDNDGLLHFDVSSQGMLLNDPSIGLRLG</sequence>
<evidence type="ECO:0000313" key="2">
    <source>
        <dbReference type="Proteomes" id="UP000234275"/>
    </source>
</evidence>
<dbReference type="OrthoDB" id="2963168at2759"/>
<dbReference type="Gene3D" id="3.90.640.10">
    <property type="entry name" value="Actin, Chain A, domain 4"/>
    <property type="match status" value="1"/>
</dbReference>
<proteinExistence type="predicted"/>
<evidence type="ECO:0000313" key="1">
    <source>
        <dbReference type="EMBL" id="PLB51550.1"/>
    </source>
</evidence>
<organism evidence="1 2">
    <name type="scientific">Aspergillus steynii IBT 23096</name>
    <dbReference type="NCBI Taxonomy" id="1392250"/>
    <lineage>
        <taxon>Eukaryota</taxon>
        <taxon>Fungi</taxon>
        <taxon>Dikarya</taxon>
        <taxon>Ascomycota</taxon>
        <taxon>Pezizomycotina</taxon>
        <taxon>Eurotiomycetes</taxon>
        <taxon>Eurotiomycetidae</taxon>
        <taxon>Eurotiales</taxon>
        <taxon>Aspergillaceae</taxon>
        <taxon>Aspergillus</taxon>
        <taxon>Aspergillus subgen. Circumdati</taxon>
    </lineage>
</organism>
<dbReference type="InterPro" id="IPR043129">
    <property type="entry name" value="ATPase_NBD"/>
</dbReference>
<comment type="caution">
    <text evidence="1">The sequence shown here is derived from an EMBL/GenBank/DDBJ whole genome shotgun (WGS) entry which is preliminary data.</text>
</comment>
<dbReference type="CDD" id="cd10170">
    <property type="entry name" value="ASKHA_NBD_HSP70"/>
    <property type="match status" value="1"/>
</dbReference>
<dbReference type="AlphaFoldDB" id="A0A2I2GF94"/>
<dbReference type="Proteomes" id="UP000234275">
    <property type="component" value="Unassembled WGS sequence"/>
</dbReference>
<dbReference type="Gene3D" id="3.30.420.40">
    <property type="match status" value="2"/>
</dbReference>
<accession>A0A2I2GF94</accession>
<dbReference type="VEuPathDB" id="FungiDB:P170DRAFT_471485"/>
<dbReference type="PANTHER" id="PTHR14187:SF81">
    <property type="entry name" value="HSP70 FAMILY PROTEIN (AFU_ORTHOLOGUE AFUA_4G14040)"/>
    <property type="match status" value="1"/>
</dbReference>
<dbReference type="EMBL" id="MSFO01000002">
    <property type="protein sequence ID" value="PLB51550.1"/>
    <property type="molecule type" value="Genomic_DNA"/>
</dbReference>
<gene>
    <name evidence="1" type="ORF">P170DRAFT_471485</name>
</gene>
<dbReference type="PANTHER" id="PTHR14187">
    <property type="entry name" value="ALPHA KINASE/ELONGATION FACTOR 2 KINASE"/>
    <property type="match status" value="1"/>
</dbReference>
<name>A0A2I2GF94_9EURO</name>
<dbReference type="GeneID" id="36560541"/>
<dbReference type="RefSeq" id="XP_024706852.1">
    <property type="nucleotide sequence ID" value="XM_024852843.1"/>
</dbReference>
<keyword evidence="2" id="KW-1185">Reference proteome</keyword>
<dbReference type="STRING" id="1392250.A0A2I2GF94"/>